<sequence length="169" mass="17370">MTDSFATPALPDSAQIQSLFFDAVRIGDDQAVGALLRAGADIEGADARGYTALVLSSYNGHLSTTALLLDAGARPEGATDAQGNSALMGVAFKGYPDIARLLIDRGADVNYQNRAGQTAAMMATLFNQAAILDLLIERGADLGIADAAGNTAQRLALMQGNAALAARLS</sequence>
<dbReference type="PANTHER" id="PTHR24171">
    <property type="entry name" value="ANKYRIN REPEAT DOMAIN-CONTAINING PROTEIN 39-RELATED"/>
    <property type="match status" value="1"/>
</dbReference>
<organism evidence="4 5">
    <name type="scientific">Sphingomonas zeae</name>
    <dbReference type="NCBI Taxonomy" id="1646122"/>
    <lineage>
        <taxon>Bacteria</taxon>
        <taxon>Pseudomonadati</taxon>
        <taxon>Pseudomonadota</taxon>
        <taxon>Alphaproteobacteria</taxon>
        <taxon>Sphingomonadales</taxon>
        <taxon>Sphingomonadaceae</taxon>
        <taxon>Sphingomonas</taxon>
    </lineage>
</organism>
<dbReference type="Gene3D" id="1.25.40.20">
    <property type="entry name" value="Ankyrin repeat-containing domain"/>
    <property type="match status" value="2"/>
</dbReference>
<dbReference type="Proteomes" id="UP000536441">
    <property type="component" value="Unassembled WGS sequence"/>
</dbReference>
<dbReference type="EMBL" id="JABMCH010000063">
    <property type="protein sequence ID" value="NUU47368.1"/>
    <property type="molecule type" value="Genomic_DNA"/>
</dbReference>
<proteinExistence type="predicted"/>
<dbReference type="AlphaFoldDB" id="A0A7Y6B641"/>
<dbReference type="SMART" id="SM00248">
    <property type="entry name" value="ANK"/>
    <property type="match status" value="4"/>
</dbReference>
<accession>A0A7Y6B641</accession>
<dbReference type="PANTHER" id="PTHR24171:SF9">
    <property type="entry name" value="ANKYRIN REPEAT DOMAIN-CONTAINING PROTEIN 39"/>
    <property type="match status" value="1"/>
</dbReference>
<dbReference type="InterPro" id="IPR036770">
    <property type="entry name" value="Ankyrin_rpt-contain_sf"/>
</dbReference>
<evidence type="ECO:0000313" key="5">
    <source>
        <dbReference type="Proteomes" id="UP000536441"/>
    </source>
</evidence>
<protein>
    <recommendedName>
        <fullName evidence="6">Ankyrin repeat domain-containing protein</fullName>
    </recommendedName>
</protein>
<evidence type="ECO:0000313" key="4">
    <source>
        <dbReference type="EMBL" id="NUU47368.1"/>
    </source>
</evidence>
<evidence type="ECO:0000256" key="2">
    <source>
        <dbReference type="ARBA" id="ARBA00023043"/>
    </source>
</evidence>
<comment type="caution">
    <text evidence="4">The sequence shown here is derived from an EMBL/GenBank/DDBJ whole genome shotgun (WGS) entry which is preliminary data.</text>
</comment>
<feature type="repeat" description="ANK" evidence="3">
    <location>
        <begin position="115"/>
        <end position="147"/>
    </location>
</feature>
<dbReference type="PROSITE" id="PS50088">
    <property type="entry name" value="ANK_REPEAT"/>
    <property type="match status" value="3"/>
</dbReference>
<feature type="repeat" description="ANK" evidence="3">
    <location>
        <begin position="82"/>
        <end position="114"/>
    </location>
</feature>
<reference evidence="4 5" key="1">
    <citation type="submission" date="2020-05" db="EMBL/GenBank/DDBJ databases">
        <title>Genome Sequencing of Type Strains.</title>
        <authorList>
            <person name="Lemaire J.F."/>
            <person name="Inderbitzin P."/>
            <person name="Gregorio O.A."/>
            <person name="Collins S.B."/>
            <person name="Wespe N."/>
            <person name="Knight-Connoni V."/>
        </authorList>
    </citation>
    <scope>NUCLEOTIDE SEQUENCE [LARGE SCALE GENOMIC DNA]</scope>
    <source>
        <strain evidence="4 5">DSM 100049</strain>
    </source>
</reference>
<keyword evidence="1" id="KW-0677">Repeat</keyword>
<dbReference type="Pfam" id="PF12796">
    <property type="entry name" value="Ank_2"/>
    <property type="match status" value="1"/>
</dbReference>
<dbReference type="RefSeq" id="WP_175311962.1">
    <property type="nucleotide sequence ID" value="NZ_CBCRYR010000015.1"/>
</dbReference>
<evidence type="ECO:0000256" key="3">
    <source>
        <dbReference type="PROSITE-ProRule" id="PRU00023"/>
    </source>
</evidence>
<feature type="repeat" description="ANK" evidence="3">
    <location>
        <begin position="48"/>
        <end position="80"/>
    </location>
</feature>
<dbReference type="InterPro" id="IPR002110">
    <property type="entry name" value="Ankyrin_rpt"/>
</dbReference>
<evidence type="ECO:0000256" key="1">
    <source>
        <dbReference type="ARBA" id="ARBA00022737"/>
    </source>
</evidence>
<keyword evidence="2 3" id="KW-0040">ANK repeat</keyword>
<dbReference type="PRINTS" id="PR01415">
    <property type="entry name" value="ANKYRIN"/>
</dbReference>
<dbReference type="PROSITE" id="PS50297">
    <property type="entry name" value="ANK_REP_REGION"/>
    <property type="match status" value="2"/>
</dbReference>
<gene>
    <name evidence="4" type="ORF">HP438_10315</name>
</gene>
<keyword evidence="5" id="KW-1185">Reference proteome</keyword>
<dbReference type="SUPFAM" id="SSF48403">
    <property type="entry name" value="Ankyrin repeat"/>
    <property type="match status" value="1"/>
</dbReference>
<evidence type="ECO:0008006" key="6">
    <source>
        <dbReference type="Google" id="ProtNLM"/>
    </source>
</evidence>
<name>A0A7Y6B641_9SPHN</name>